<dbReference type="SUPFAM" id="SSF49363">
    <property type="entry name" value="Purple acid phosphatase, N-terminal domain"/>
    <property type="match status" value="1"/>
</dbReference>
<evidence type="ECO:0000256" key="1">
    <source>
        <dbReference type="ARBA" id="ARBA00022729"/>
    </source>
</evidence>
<dbReference type="Gene3D" id="2.60.40.380">
    <property type="entry name" value="Purple acid phosphatase-like, N-terminal"/>
    <property type="match status" value="1"/>
</dbReference>
<evidence type="ECO:0000313" key="4">
    <source>
        <dbReference type="Proteomes" id="UP000248857"/>
    </source>
</evidence>
<dbReference type="Proteomes" id="UP000248857">
    <property type="component" value="Unassembled WGS sequence"/>
</dbReference>
<dbReference type="Gene3D" id="3.60.21.10">
    <property type="match status" value="1"/>
</dbReference>
<dbReference type="SUPFAM" id="SSF56300">
    <property type="entry name" value="Metallo-dependent phosphatases"/>
    <property type="match status" value="1"/>
</dbReference>
<dbReference type="Pfam" id="PF00149">
    <property type="entry name" value="Metallophos"/>
    <property type="match status" value="1"/>
</dbReference>
<dbReference type="InterPro" id="IPR008963">
    <property type="entry name" value="Purple_acid_Pase-like_N"/>
</dbReference>
<dbReference type="PANTHER" id="PTHR22953">
    <property type="entry name" value="ACID PHOSPHATASE RELATED"/>
    <property type="match status" value="1"/>
</dbReference>
<dbReference type="GO" id="GO:0003993">
    <property type="term" value="F:acid phosphatase activity"/>
    <property type="evidence" value="ECO:0007669"/>
    <property type="project" value="InterPro"/>
</dbReference>
<dbReference type="AlphaFoldDB" id="A0A2W1JBX3"/>
<feature type="domain" description="Calcineurin-like phosphoesterase" evidence="2">
    <location>
        <begin position="127"/>
        <end position="416"/>
    </location>
</feature>
<protein>
    <recommendedName>
        <fullName evidence="2">Calcineurin-like phosphoesterase domain-containing protein</fullName>
    </recommendedName>
</protein>
<comment type="caution">
    <text evidence="3">The sequence shown here is derived from an EMBL/GenBank/DDBJ whole genome shotgun (WGS) entry which is preliminary data.</text>
</comment>
<reference evidence="3 4" key="1">
    <citation type="journal article" date="2018" name="Sci. Rep.">
        <title>A novel species of the marine cyanobacterium Acaryochloris with a unique pigment content and lifestyle.</title>
        <authorList>
            <person name="Partensky F."/>
            <person name="Six C."/>
            <person name="Ratin M."/>
            <person name="Garczarek L."/>
            <person name="Vaulot D."/>
            <person name="Probert I."/>
            <person name="Calteau A."/>
            <person name="Gourvil P."/>
            <person name="Marie D."/>
            <person name="Grebert T."/>
            <person name="Bouchier C."/>
            <person name="Le Panse S."/>
            <person name="Gachenot M."/>
            <person name="Rodriguez F."/>
            <person name="Garrido J.L."/>
        </authorList>
    </citation>
    <scope>NUCLEOTIDE SEQUENCE [LARGE SCALE GENOMIC DNA]</scope>
    <source>
        <strain evidence="3 4">RCC1774</strain>
    </source>
</reference>
<dbReference type="EMBL" id="PQWO01000017">
    <property type="protein sequence ID" value="PZD71408.1"/>
    <property type="molecule type" value="Genomic_DNA"/>
</dbReference>
<sequence length="528" mass="58768">MMTPLRAPQLLTDPWLLQPTSTSITVAWFTEFRGIKHRVIYGEGLEQRATTTQLTRAREDAQSRLDSTLQMTEAPQLRLVWRHAATVTGLVPGQKHFYYVESIHEDGGVIQSRSFTLAPAPAMGTALKILLTSDHQLKPMVAANLQKVMETIGPVNAVFYAGDLVNVPDRASEWFDDARGNAWFRCLQGRAGGAYRGGELLQNAPIFTAVGNHEVMGRYSEHHSLHAQFKDPVPVSAAAQQNSLRDQSFNTITYDEIFGSVDAPKYYAVTFGDVRLIVLYVANVFRSPALTSSTKGKYQEREQDLQHPDQWGHGQHIFESIAPNSPQYQWLQTELKSEAFQKAKYKVAMWHHPVHSLGGNVVPAYTDPVPVIDRDAAGQVRRVRYEYPQDADYLMHDILPLLEEAGVQLALYGHCHLWNRFVSQTGTHYLETSNVGNSYGAAVRDHSRIVPATYQENYAATGNPNGLEPVVPTIAPLKGLTGQPLPYIASNSITVFTILDTGTGTVSSYRFDTQKPDAPALKFDEFSL</sequence>
<evidence type="ECO:0000259" key="2">
    <source>
        <dbReference type="Pfam" id="PF00149"/>
    </source>
</evidence>
<keyword evidence="1" id="KW-0732">Signal</keyword>
<dbReference type="GO" id="GO:0046872">
    <property type="term" value="F:metal ion binding"/>
    <property type="evidence" value="ECO:0007669"/>
    <property type="project" value="InterPro"/>
</dbReference>
<evidence type="ECO:0000313" key="3">
    <source>
        <dbReference type="EMBL" id="PZD71408.1"/>
    </source>
</evidence>
<gene>
    <name evidence="3" type="ORF">C1752_06409</name>
</gene>
<name>A0A2W1JBX3_9CYAN</name>
<dbReference type="InterPro" id="IPR029052">
    <property type="entry name" value="Metallo-depent_PP-like"/>
</dbReference>
<keyword evidence="4" id="KW-1185">Reference proteome</keyword>
<organism evidence="3 4">
    <name type="scientific">Acaryochloris thomasi RCC1774</name>
    <dbReference type="NCBI Taxonomy" id="1764569"/>
    <lineage>
        <taxon>Bacteria</taxon>
        <taxon>Bacillati</taxon>
        <taxon>Cyanobacteriota</taxon>
        <taxon>Cyanophyceae</taxon>
        <taxon>Acaryochloridales</taxon>
        <taxon>Acaryochloridaceae</taxon>
        <taxon>Acaryochloris</taxon>
        <taxon>Acaryochloris thomasi</taxon>
    </lineage>
</organism>
<proteinExistence type="predicted"/>
<accession>A0A2W1JBX3</accession>
<dbReference type="PANTHER" id="PTHR22953:SF153">
    <property type="entry name" value="PURPLE ACID PHOSPHATASE"/>
    <property type="match status" value="1"/>
</dbReference>
<dbReference type="InterPro" id="IPR039331">
    <property type="entry name" value="PAPs-like"/>
</dbReference>
<dbReference type="InterPro" id="IPR004843">
    <property type="entry name" value="Calcineurin-like_PHP"/>
</dbReference>